<dbReference type="EMBL" id="JAHVAH010000001">
    <property type="protein sequence ID" value="MBW0144813.1"/>
    <property type="molecule type" value="Genomic_DNA"/>
</dbReference>
<dbReference type="InterPro" id="IPR002539">
    <property type="entry name" value="MaoC-like_dom"/>
</dbReference>
<dbReference type="InterPro" id="IPR052342">
    <property type="entry name" value="MCH/BMMD"/>
</dbReference>
<evidence type="ECO:0000313" key="3">
    <source>
        <dbReference type="Proteomes" id="UP000698028"/>
    </source>
</evidence>
<proteinExistence type="predicted"/>
<protein>
    <submittedName>
        <fullName evidence="2">MaoC family dehydratase</fullName>
    </submittedName>
</protein>
<gene>
    <name evidence="2" type="ORF">KTQ36_05825</name>
</gene>
<evidence type="ECO:0000259" key="1">
    <source>
        <dbReference type="Pfam" id="PF01575"/>
    </source>
</evidence>
<accession>A0ABS6V5J2</accession>
<dbReference type="Proteomes" id="UP000698028">
    <property type="component" value="Unassembled WGS sequence"/>
</dbReference>
<reference evidence="2 3" key="1">
    <citation type="submission" date="2021-07" db="EMBL/GenBank/DDBJ databases">
        <title>The draft genome sequence of Sphingomicrobium sp. B8.</title>
        <authorList>
            <person name="Mu L."/>
        </authorList>
    </citation>
    <scope>NUCLEOTIDE SEQUENCE [LARGE SCALE GENOMIC DNA]</scope>
    <source>
        <strain evidence="2 3">B8</strain>
    </source>
</reference>
<dbReference type="PANTHER" id="PTHR43664:SF1">
    <property type="entry name" value="BETA-METHYLMALYL-COA DEHYDRATASE"/>
    <property type="match status" value="1"/>
</dbReference>
<name>A0ABS6V5J2_9SPHN</name>
<dbReference type="Pfam" id="PF01575">
    <property type="entry name" value="MaoC_dehydratas"/>
    <property type="match status" value="1"/>
</dbReference>
<dbReference type="PANTHER" id="PTHR43664">
    <property type="entry name" value="MONOAMINE OXIDASE-RELATED"/>
    <property type="match status" value="1"/>
</dbReference>
<dbReference type="CDD" id="cd03454">
    <property type="entry name" value="YdeM"/>
    <property type="match status" value="1"/>
</dbReference>
<comment type="caution">
    <text evidence="2">The sequence shown here is derived from an EMBL/GenBank/DDBJ whole genome shotgun (WGS) entry which is preliminary data.</text>
</comment>
<keyword evidence="3" id="KW-1185">Reference proteome</keyword>
<organism evidence="2 3">
    <name type="scientific">Sphingomicrobium clamense</name>
    <dbReference type="NCBI Taxonomy" id="2851013"/>
    <lineage>
        <taxon>Bacteria</taxon>
        <taxon>Pseudomonadati</taxon>
        <taxon>Pseudomonadota</taxon>
        <taxon>Alphaproteobacteria</taxon>
        <taxon>Sphingomonadales</taxon>
        <taxon>Sphingomonadaceae</taxon>
        <taxon>Sphingomicrobium</taxon>
    </lineage>
</organism>
<sequence length="155" mass="17214">MIFFDDIDVGTRTEHGSVTVTREEIIDFATKYDPQPFHLSDEAAAMTPFGKIAASGWNTCALTMRVLVDSWKEQQAMGLGSPGLDELRWLKPVYPGDTLHVASEVVEKKPSRSKPHIGSMWSDILVTNQHGELVLKFRSIVMMLRKTAGAPQLDA</sequence>
<feature type="domain" description="MaoC-like" evidence="1">
    <location>
        <begin position="15"/>
        <end position="113"/>
    </location>
</feature>
<evidence type="ECO:0000313" key="2">
    <source>
        <dbReference type="EMBL" id="MBW0144813.1"/>
    </source>
</evidence>